<protein>
    <submittedName>
        <fullName evidence="2">Macro domain-containing protein</fullName>
    </submittedName>
</protein>
<sequence>MNIIVEAKKVKVVADDITTLKVDAIVNAANQSLLGGGGVDGAIHRAAGPKLFEECKTLNGCKTGEAKITKAYNIETAKAIIHTVGPRAHNGVTKEIEEDLYNCYKNSLKVAAENEMRTIAFPAISTGIYGYPKDKAAVVATNAVKNFLQKGKQSEKIDEVIFCVFGEEDEKIYKEIVPKVFK</sequence>
<dbReference type="WBParaSite" id="PS1159_v2.g14771.t1">
    <property type="protein sequence ID" value="PS1159_v2.g14771.t1"/>
    <property type="gene ID" value="PS1159_v2.g14771"/>
</dbReference>
<accession>A0AC35F813</accession>
<proteinExistence type="predicted"/>
<evidence type="ECO:0000313" key="1">
    <source>
        <dbReference type="Proteomes" id="UP000887580"/>
    </source>
</evidence>
<reference evidence="2" key="1">
    <citation type="submission" date="2022-11" db="UniProtKB">
        <authorList>
            <consortium name="WormBaseParasite"/>
        </authorList>
    </citation>
    <scope>IDENTIFICATION</scope>
</reference>
<name>A0AC35F813_9BILA</name>
<organism evidence="1 2">
    <name type="scientific">Panagrolaimus sp. PS1159</name>
    <dbReference type="NCBI Taxonomy" id="55785"/>
    <lineage>
        <taxon>Eukaryota</taxon>
        <taxon>Metazoa</taxon>
        <taxon>Ecdysozoa</taxon>
        <taxon>Nematoda</taxon>
        <taxon>Chromadorea</taxon>
        <taxon>Rhabditida</taxon>
        <taxon>Tylenchina</taxon>
        <taxon>Panagrolaimomorpha</taxon>
        <taxon>Panagrolaimoidea</taxon>
        <taxon>Panagrolaimidae</taxon>
        <taxon>Panagrolaimus</taxon>
    </lineage>
</organism>
<dbReference type="Proteomes" id="UP000887580">
    <property type="component" value="Unplaced"/>
</dbReference>
<evidence type="ECO:0000313" key="2">
    <source>
        <dbReference type="WBParaSite" id="PS1159_v2.g14771.t1"/>
    </source>
</evidence>